<dbReference type="GO" id="GO:0022857">
    <property type="term" value="F:transmembrane transporter activity"/>
    <property type="evidence" value="ECO:0007669"/>
    <property type="project" value="TreeGrafter"/>
</dbReference>
<name>A0A653AH77_UNCDX</name>
<evidence type="ECO:0000256" key="1">
    <source>
        <dbReference type="ARBA" id="ARBA00004429"/>
    </source>
</evidence>
<evidence type="ECO:0000313" key="9">
    <source>
        <dbReference type="EMBL" id="VBB47432.1"/>
    </source>
</evidence>
<feature type="transmembrane region" description="Helical" evidence="7">
    <location>
        <begin position="363"/>
        <end position="389"/>
    </location>
</feature>
<evidence type="ECO:0000259" key="8">
    <source>
        <dbReference type="Pfam" id="PF06808"/>
    </source>
</evidence>
<keyword evidence="6 7" id="KW-0472">Membrane</keyword>
<evidence type="ECO:0000256" key="3">
    <source>
        <dbReference type="ARBA" id="ARBA00022519"/>
    </source>
</evidence>
<feature type="transmembrane region" description="Helical" evidence="7">
    <location>
        <begin position="279"/>
        <end position="301"/>
    </location>
</feature>
<feature type="transmembrane region" description="Helical" evidence="7">
    <location>
        <begin position="99"/>
        <end position="121"/>
    </location>
</feature>
<dbReference type="GO" id="GO:0005886">
    <property type="term" value="C:plasma membrane"/>
    <property type="evidence" value="ECO:0007669"/>
    <property type="project" value="UniProtKB-SubCell"/>
</dbReference>
<proteinExistence type="predicted"/>
<dbReference type="InterPro" id="IPR004681">
    <property type="entry name" value="TRAP_DctM"/>
</dbReference>
<feature type="transmembrane region" description="Helical" evidence="7">
    <location>
        <begin position="250"/>
        <end position="267"/>
    </location>
</feature>
<dbReference type="AlphaFoldDB" id="A0A653AH77"/>
<feature type="transmembrane region" description="Helical" evidence="7">
    <location>
        <begin position="321"/>
        <end position="351"/>
    </location>
</feature>
<keyword evidence="4 7" id="KW-0812">Transmembrane</keyword>
<feature type="transmembrane region" description="Helical" evidence="7">
    <location>
        <begin position="6"/>
        <end position="37"/>
    </location>
</feature>
<dbReference type="InterPro" id="IPR010656">
    <property type="entry name" value="DctM"/>
</dbReference>
<dbReference type="PIRSF" id="PIRSF006066">
    <property type="entry name" value="HI0050"/>
    <property type="match status" value="1"/>
</dbReference>
<evidence type="ECO:0000256" key="7">
    <source>
        <dbReference type="SAM" id="Phobius"/>
    </source>
</evidence>
<evidence type="ECO:0000256" key="5">
    <source>
        <dbReference type="ARBA" id="ARBA00022989"/>
    </source>
</evidence>
<feature type="domain" description="TRAP C4-dicarboxylate transport system permease DctM subunit" evidence="8">
    <location>
        <begin position="12"/>
        <end position="424"/>
    </location>
</feature>
<protein>
    <submittedName>
        <fullName evidence="9">TRAP-type C4-dicarboxylate transport system, large permease component</fullName>
    </submittedName>
</protein>
<organism evidence="9">
    <name type="scientific">Uncultured Desulfatiglans sp</name>
    <dbReference type="NCBI Taxonomy" id="1748965"/>
    <lineage>
        <taxon>Bacteria</taxon>
        <taxon>Pseudomonadati</taxon>
        <taxon>Thermodesulfobacteriota</taxon>
        <taxon>Desulfobacteria</taxon>
        <taxon>Desulfatiglandales</taxon>
        <taxon>Desulfatiglandaceae</taxon>
        <taxon>Desulfatiglans</taxon>
        <taxon>environmental samples</taxon>
    </lineage>
</organism>
<sequence>MSDFTLVGIIGIVLLLVLFFTRMAVAYVMAIVGFLGYSYLTNLRAGMKLLAVDVFSVFSSYGLTLIPLFVFMGYIAYYAGVSRHLYDVAYKFIGRVRGGLAMATVMACAAFGAVCGSATATSATMGTIGLPEMKRYDYGGQLATGSVASGGGLGSLIPPSVVLIIYGILTEQSIGSLFIAGIVPGLFITFLFMVAIWIYCLWKPEQGPKGEKFSLKEMLYSLRHLWETIAVFAFVMGGLVMGLFTPTKSGAVGAMLILIIVVAQRKLSWENFLNAVYGTLKISCMVIMLIAGATVFGHFLALTRIPMDLATSVGMIHWPPWAIMALICLIFLIGGFFIDSMALIMLTIPIFYPIVVNLGYDPIWFGIVIVLVTHMGTITPPVGICVYIVRGIAGDVPLMTIFRGSVPFLLALIVGTAAIIAFPSIATFLPELIE</sequence>
<feature type="transmembrane region" description="Helical" evidence="7">
    <location>
        <begin position="409"/>
        <end position="429"/>
    </location>
</feature>
<dbReference type="PANTHER" id="PTHR33362">
    <property type="entry name" value="SIALIC ACID TRAP TRANSPORTER PERMEASE PROTEIN SIAT-RELATED"/>
    <property type="match status" value="1"/>
</dbReference>
<dbReference type="Pfam" id="PF06808">
    <property type="entry name" value="DctM"/>
    <property type="match status" value="1"/>
</dbReference>
<gene>
    <name evidence="9" type="ORF">TRIP_B50303</name>
</gene>
<evidence type="ECO:0000256" key="2">
    <source>
        <dbReference type="ARBA" id="ARBA00022475"/>
    </source>
</evidence>
<keyword evidence="5 7" id="KW-1133">Transmembrane helix</keyword>
<accession>A0A653AH77</accession>
<reference evidence="9" key="1">
    <citation type="submission" date="2018-07" db="EMBL/GenBank/DDBJ databases">
        <authorList>
            <consortium name="Genoscope - CEA"/>
            <person name="William W."/>
        </authorList>
    </citation>
    <scope>NUCLEOTIDE SEQUENCE</scope>
    <source>
        <strain evidence="9">IK1</strain>
    </source>
</reference>
<evidence type="ECO:0000256" key="4">
    <source>
        <dbReference type="ARBA" id="ARBA00022692"/>
    </source>
</evidence>
<dbReference type="EMBL" id="UPXX01000032">
    <property type="protein sequence ID" value="VBB47432.1"/>
    <property type="molecule type" value="Genomic_DNA"/>
</dbReference>
<dbReference type="NCBIfam" id="TIGR00786">
    <property type="entry name" value="dctM"/>
    <property type="match status" value="1"/>
</dbReference>
<comment type="subcellular location">
    <subcellularLocation>
        <location evidence="1">Cell inner membrane</location>
        <topology evidence="1">Multi-pass membrane protein</topology>
    </subcellularLocation>
</comment>
<keyword evidence="3" id="KW-0997">Cell inner membrane</keyword>
<feature type="transmembrane region" description="Helical" evidence="7">
    <location>
        <begin position="174"/>
        <end position="202"/>
    </location>
</feature>
<feature type="transmembrane region" description="Helical" evidence="7">
    <location>
        <begin position="49"/>
        <end position="79"/>
    </location>
</feature>
<keyword evidence="2" id="KW-1003">Cell membrane</keyword>
<evidence type="ECO:0000256" key="6">
    <source>
        <dbReference type="ARBA" id="ARBA00023136"/>
    </source>
</evidence>
<feature type="transmembrane region" description="Helical" evidence="7">
    <location>
        <begin position="142"/>
        <end position="168"/>
    </location>
</feature>
<dbReference type="PANTHER" id="PTHR33362:SF5">
    <property type="entry name" value="C4-DICARBOXYLATE TRAP TRANSPORTER LARGE PERMEASE PROTEIN DCTM"/>
    <property type="match status" value="1"/>
</dbReference>